<evidence type="ECO:0000313" key="1">
    <source>
        <dbReference type="EMBL" id="CTQ72187.1"/>
    </source>
</evidence>
<evidence type="ECO:0000313" key="2">
    <source>
        <dbReference type="Proteomes" id="UP000049983"/>
    </source>
</evidence>
<dbReference type="Proteomes" id="UP000049983">
    <property type="component" value="Unassembled WGS sequence"/>
</dbReference>
<dbReference type="AlphaFoldDB" id="A0A0M6ZLM4"/>
<reference evidence="2" key="1">
    <citation type="submission" date="2015-07" db="EMBL/GenBank/DDBJ databases">
        <authorList>
            <person name="Rodrigo-Torres Lidia"/>
            <person name="Arahal R.David."/>
        </authorList>
    </citation>
    <scope>NUCLEOTIDE SEQUENCE [LARGE SCALE GENOMIC DNA]</scope>
    <source>
        <strain evidence="2">CECT 5096</strain>
    </source>
</reference>
<proteinExistence type="predicted"/>
<dbReference type="GeneID" id="97670508"/>
<keyword evidence="2" id="KW-1185">Reference proteome</keyword>
<dbReference type="STRING" id="311410.LA5095_00003"/>
<name>A0A0M6ZLM4_9HYPH</name>
<accession>A0A0M6ZLM4</accession>
<protein>
    <submittedName>
        <fullName evidence="1">Uncharacterized protein</fullName>
    </submittedName>
</protein>
<dbReference type="EMBL" id="CXWC01000011">
    <property type="protein sequence ID" value="CTQ72187.1"/>
    <property type="molecule type" value="Genomic_DNA"/>
</dbReference>
<sequence length="509" mass="56255">MSSNNTERSVGSPFLRLNRPQYANMPEILVSSLTWGIVERARDRESVSLKVDGNEEPYEAIAFDRYDISKPKNLRIGFTRPRQDTERWEKLVESLRSDLDIPAEQAKVAAEILLDDLRALRPAKAKSYAAVPVSLGTSLLQDRSGLLRTPGPANYAAILERMYVLGGGEGSASRKLVQLFGGEGETITPWLDDALEAGAPEFLAEAKKVIISECEGPDVAVGGLQPLWLQNESTPYAWFARSWDMLCHDGWIERMPRRRWTDWAACILRNALGLGFLFEMNLLRALALGVVTNEEAEAVARAALSKSRPLLRWNDEARVSERSVKEQIETTVIQGTASLSVLDKWIKQGCPRPAEFDDDSNGLANWIQNARDWSAKQSTASLEAQIAEAFERSADDLRSSRGSSKNVRETVMYALTERSDAPGSRDLYSLLRLRGRYHVIDPGQEWLVVLSSLSTGMGQGVARVADIDGALRALCLRPGITALVDRLEDAGLARGSHDADEAIEVKAAF</sequence>
<gene>
    <name evidence="1" type="ORF">LA5096_03145</name>
</gene>
<dbReference type="RefSeq" id="WP_144436243.1">
    <property type="nucleotide sequence ID" value="NZ_CXWA01000022.1"/>
</dbReference>
<dbReference type="OrthoDB" id="7815964at2"/>
<organism evidence="1 2">
    <name type="scientific">Roseibium album</name>
    <dbReference type="NCBI Taxonomy" id="311410"/>
    <lineage>
        <taxon>Bacteria</taxon>
        <taxon>Pseudomonadati</taxon>
        <taxon>Pseudomonadota</taxon>
        <taxon>Alphaproteobacteria</taxon>
        <taxon>Hyphomicrobiales</taxon>
        <taxon>Stappiaceae</taxon>
        <taxon>Roseibium</taxon>
    </lineage>
</organism>